<dbReference type="Proteomes" id="UP000325440">
    <property type="component" value="Unassembled WGS sequence"/>
</dbReference>
<evidence type="ECO:0000313" key="1">
    <source>
        <dbReference type="EMBL" id="VVC46211.1"/>
    </source>
</evidence>
<sequence length="96" mass="11021">MDNEQRILEELVKAKENIKRKFIALKSGEANISAEVIKTLDPVIEHLNIIHKEQTLSSLKHSDYNQAAPEDYIKEEEEKLVQNVTVLTLKNPNILN</sequence>
<organism evidence="1 2">
    <name type="scientific">Cinara cedri</name>
    <dbReference type="NCBI Taxonomy" id="506608"/>
    <lineage>
        <taxon>Eukaryota</taxon>
        <taxon>Metazoa</taxon>
        <taxon>Ecdysozoa</taxon>
        <taxon>Arthropoda</taxon>
        <taxon>Hexapoda</taxon>
        <taxon>Insecta</taxon>
        <taxon>Pterygota</taxon>
        <taxon>Neoptera</taxon>
        <taxon>Paraneoptera</taxon>
        <taxon>Hemiptera</taxon>
        <taxon>Sternorrhyncha</taxon>
        <taxon>Aphidomorpha</taxon>
        <taxon>Aphidoidea</taxon>
        <taxon>Aphididae</taxon>
        <taxon>Lachninae</taxon>
        <taxon>Cinara</taxon>
    </lineage>
</organism>
<dbReference type="AlphaFoldDB" id="A0A5E4NQL6"/>
<dbReference type="OrthoDB" id="6623418at2759"/>
<proteinExistence type="predicted"/>
<dbReference type="EMBL" id="CABPRJ010002449">
    <property type="protein sequence ID" value="VVC46211.1"/>
    <property type="molecule type" value="Genomic_DNA"/>
</dbReference>
<protein>
    <submittedName>
        <fullName evidence="1">Uncharacterized protein</fullName>
    </submittedName>
</protein>
<accession>A0A5E4NQL6</accession>
<evidence type="ECO:0000313" key="2">
    <source>
        <dbReference type="Proteomes" id="UP000325440"/>
    </source>
</evidence>
<keyword evidence="2" id="KW-1185">Reference proteome</keyword>
<reference evidence="1 2" key="1">
    <citation type="submission" date="2019-08" db="EMBL/GenBank/DDBJ databases">
        <authorList>
            <person name="Alioto T."/>
            <person name="Alioto T."/>
            <person name="Gomez Garrido J."/>
        </authorList>
    </citation>
    <scope>NUCLEOTIDE SEQUENCE [LARGE SCALE GENOMIC DNA]</scope>
</reference>
<name>A0A5E4NQL6_9HEMI</name>
<gene>
    <name evidence="1" type="ORF">CINCED_3A013965</name>
</gene>